<keyword evidence="2" id="KW-0732">Signal</keyword>
<dbReference type="InterPro" id="IPR000326">
    <property type="entry name" value="PAP2/HPO"/>
</dbReference>
<evidence type="ECO:0000313" key="5">
    <source>
        <dbReference type="Proteomes" id="UP001598130"/>
    </source>
</evidence>
<feature type="chain" id="PRO_5046126825" description="Acid phosphatase" evidence="2">
    <location>
        <begin position="22"/>
        <end position="263"/>
    </location>
</feature>
<dbReference type="PIRSF" id="PIRSF000897">
    <property type="entry name" value="Acid_Ptase_ClsA"/>
    <property type="match status" value="1"/>
</dbReference>
<dbReference type="Proteomes" id="UP001598130">
    <property type="component" value="Unassembled WGS sequence"/>
</dbReference>
<sequence length="263" mass="27959">MIQGLRPAAFAAAALSLAACAMLPQRAPAPADASLAAPLNPIPTKLTGYLATADFDGAALLGPPPAEGSLRGQADRAYFNETRALAGTPRWNHAIRDNDIWGGGALKGYACAAGKDIGEKTTPTLYRLLHRIELDVRTVGTPPKNHYNRARPLIGNDLPVCVPREDWMKTNASYPSGHTMVGWAWGLILTELAPARTDGLMAAAKEVGESRAVCGVHYQSDIEAGRMLASAMVARLHGDPEFQRDLTTARRELAKAPAMSCPA</sequence>
<keyword evidence="1" id="KW-0378">Hydrolase</keyword>
<name>A0ABW6CS04_9CAUL</name>
<comment type="similarity">
    <text evidence="1">Belongs to the class A bacterial acid phosphatase family.</text>
</comment>
<evidence type="ECO:0000256" key="1">
    <source>
        <dbReference type="PIRNR" id="PIRNR000897"/>
    </source>
</evidence>
<dbReference type="PRINTS" id="PR00483">
    <property type="entry name" value="BACPHPHTASE"/>
</dbReference>
<organism evidence="4 5">
    <name type="scientific">Phenylobacterium ferrooxidans</name>
    <dbReference type="NCBI Taxonomy" id="2982689"/>
    <lineage>
        <taxon>Bacteria</taxon>
        <taxon>Pseudomonadati</taxon>
        <taxon>Pseudomonadota</taxon>
        <taxon>Alphaproteobacteria</taxon>
        <taxon>Caulobacterales</taxon>
        <taxon>Caulobacteraceae</taxon>
        <taxon>Phenylobacterium</taxon>
    </lineage>
</organism>
<dbReference type="Pfam" id="PF01569">
    <property type="entry name" value="PAP2"/>
    <property type="match status" value="1"/>
</dbReference>
<dbReference type="EMBL" id="JAOTJD010000035">
    <property type="protein sequence ID" value="MFD3265579.1"/>
    <property type="molecule type" value="Genomic_DNA"/>
</dbReference>
<proteinExistence type="inferred from homology"/>
<dbReference type="SMART" id="SM00014">
    <property type="entry name" value="acidPPc"/>
    <property type="match status" value="1"/>
</dbReference>
<dbReference type="EC" id="3.1.3.2" evidence="1"/>
<feature type="signal peptide" evidence="2">
    <location>
        <begin position="1"/>
        <end position="21"/>
    </location>
</feature>
<feature type="domain" description="Phosphatidic acid phosphatase type 2/haloperoxidase" evidence="3">
    <location>
        <begin position="124"/>
        <end position="237"/>
    </location>
</feature>
<comment type="catalytic activity">
    <reaction evidence="1">
        <text>a phosphate monoester + H2O = an alcohol + phosphate</text>
        <dbReference type="Rhea" id="RHEA:15017"/>
        <dbReference type="ChEBI" id="CHEBI:15377"/>
        <dbReference type="ChEBI" id="CHEBI:30879"/>
        <dbReference type="ChEBI" id="CHEBI:43474"/>
        <dbReference type="ChEBI" id="CHEBI:67140"/>
        <dbReference type="EC" id="3.1.3.2"/>
    </reaction>
</comment>
<dbReference type="InterPro" id="IPR036938">
    <property type="entry name" value="PAP2/HPO_sf"/>
</dbReference>
<evidence type="ECO:0000256" key="2">
    <source>
        <dbReference type="SAM" id="SignalP"/>
    </source>
</evidence>
<gene>
    <name evidence="4" type="ORF">OCL97_16600</name>
</gene>
<accession>A0ABW6CS04</accession>
<dbReference type="Gene3D" id="1.20.144.10">
    <property type="entry name" value="Phosphatidic acid phosphatase type 2/haloperoxidase"/>
    <property type="match status" value="1"/>
</dbReference>
<dbReference type="CDD" id="cd03397">
    <property type="entry name" value="PAP2_acid_phosphatase"/>
    <property type="match status" value="1"/>
</dbReference>
<evidence type="ECO:0000313" key="4">
    <source>
        <dbReference type="EMBL" id="MFD3265579.1"/>
    </source>
</evidence>
<comment type="caution">
    <text evidence="4">The sequence shown here is derived from an EMBL/GenBank/DDBJ whole genome shotgun (WGS) entry which is preliminary data.</text>
</comment>
<dbReference type="SUPFAM" id="SSF48317">
    <property type="entry name" value="Acid phosphatase/Vanadium-dependent haloperoxidase"/>
    <property type="match status" value="1"/>
</dbReference>
<evidence type="ECO:0000259" key="3">
    <source>
        <dbReference type="SMART" id="SM00014"/>
    </source>
</evidence>
<keyword evidence="5" id="KW-1185">Reference proteome</keyword>
<dbReference type="RefSeq" id="WP_377370979.1">
    <property type="nucleotide sequence ID" value="NZ_JAOTJD010000035.1"/>
</dbReference>
<dbReference type="InterPro" id="IPR001011">
    <property type="entry name" value="Acid_Pase_classA_bac"/>
</dbReference>
<protein>
    <recommendedName>
        <fullName evidence="1">Acid phosphatase</fullName>
        <ecNumber evidence="1">3.1.3.2</ecNumber>
    </recommendedName>
</protein>
<reference evidence="4 5" key="1">
    <citation type="submission" date="2022-09" db="EMBL/GenBank/DDBJ databases">
        <title>New species of Phenylobacterium.</title>
        <authorList>
            <person name="Mieszkin S."/>
        </authorList>
    </citation>
    <scope>NUCLEOTIDE SEQUENCE [LARGE SCALE GENOMIC DNA]</scope>
    <source>
        <strain evidence="4 5">HK31-G</strain>
    </source>
</reference>
<dbReference type="PROSITE" id="PS51257">
    <property type="entry name" value="PROKAR_LIPOPROTEIN"/>
    <property type="match status" value="1"/>
</dbReference>